<comment type="caution">
    <text evidence="5">The sequence shown here is derived from an EMBL/GenBank/DDBJ whole genome shotgun (WGS) entry which is preliminary data.</text>
</comment>
<dbReference type="SUPFAM" id="SSF56300">
    <property type="entry name" value="Metallo-dependent phosphatases"/>
    <property type="match status" value="1"/>
</dbReference>
<dbReference type="InterPro" id="IPR004843">
    <property type="entry name" value="Calcineurin-like_PHP"/>
</dbReference>
<dbReference type="AlphaFoldDB" id="A0A8H3X0Z6"/>
<dbReference type="InterPro" id="IPR051558">
    <property type="entry name" value="Metallophosphoesterase_PAP"/>
</dbReference>
<evidence type="ECO:0000313" key="6">
    <source>
        <dbReference type="Proteomes" id="UP000439903"/>
    </source>
</evidence>
<evidence type="ECO:0000313" key="5">
    <source>
        <dbReference type="EMBL" id="KAF0395562.1"/>
    </source>
</evidence>
<proteinExistence type="predicted"/>
<name>A0A8H3X0Z6_GIGMA</name>
<evidence type="ECO:0000256" key="1">
    <source>
        <dbReference type="ARBA" id="ARBA00022729"/>
    </source>
</evidence>
<evidence type="ECO:0000259" key="4">
    <source>
        <dbReference type="Pfam" id="PF00149"/>
    </source>
</evidence>
<dbReference type="EMBL" id="WTPW01002138">
    <property type="protein sequence ID" value="KAF0395562.1"/>
    <property type="molecule type" value="Genomic_DNA"/>
</dbReference>
<keyword evidence="6" id="KW-1185">Reference proteome</keyword>
<feature type="domain" description="Calcineurin-like phosphoesterase" evidence="4">
    <location>
        <begin position="162"/>
        <end position="330"/>
    </location>
</feature>
<evidence type="ECO:0000256" key="2">
    <source>
        <dbReference type="ARBA" id="ARBA00022801"/>
    </source>
</evidence>
<dbReference type="Proteomes" id="UP000439903">
    <property type="component" value="Unassembled WGS sequence"/>
</dbReference>
<feature type="transmembrane region" description="Helical" evidence="3">
    <location>
        <begin position="6"/>
        <end position="26"/>
    </location>
</feature>
<protein>
    <submittedName>
        <fullName evidence="5">Metallo-dependent phosphatase</fullName>
    </submittedName>
</protein>
<reference evidence="5 6" key="1">
    <citation type="journal article" date="2019" name="Environ. Microbiol.">
        <title>At the nexus of three kingdoms: the genome of the mycorrhizal fungus Gigaspora margarita provides insights into plant, endobacterial and fungal interactions.</title>
        <authorList>
            <person name="Venice F."/>
            <person name="Ghignone S."/>
            <person name="Salvioli di Fossalunga A."/>
            <person name="Amselem J."/>
            <person name="Novero M."/>
            <person name="Xianan X."/>
            <person name="Sedzielewska Toro K."/>
            <person name="Morin E."/>
            <person name="Lipzen A."/>
            <person name="Grigoriev I.V."/>
            <person name="Henrissat B."/>
            <person name="Martin F.M."/>
            <person name="Bonfante P."/>
        </authorList>
    </citation>
    <scope>NUCLEOTIDE SEQUENCE [LARGE SCALE GENOMIC DNA]</scope>
    <source>
        <strain evidence="5 6">BEG34</strain>
    </source>
</reference>
<keyword evidence="3" id="KW-0472">Membrane</keyword>
<dbReference type="Gene3D" id="3.60.21.10">
    <property type="match status" value="1"/>
</dbReference>
<dbReference type="GO" id="GO:0016787">
    <property type="term" value="F:hydrolase activity"/>
    <property type="evidence" value="ECO:0007669"/>
    <property type="project" value="UniProtKB-KW"/>
</dbReference>
<gene>
    <name evidence="5" type="ORF">F8M41_010211</name>
</gene>
<organism evidence="5 6">
    <name type="scientific">Gigaspora margarita</name>
    <dbReference type="NCBI Taxonomy" id="4874"/>
    <lineage>
        <taxon>Eukaryota</taxon>
        <taxon>Fungi</taxon>
        <taxon>Fungi incertae sedis</taxon>
        <taxon>Mucoromycota</taxon>
        <taxon>Glomeromycotina</taxon>
        <taxon>Glomeromycetes</taxon>
        <taxon>Diversisporales</taxon>
        <taxon>Gigasporaceae</taxon>
        <taxon>Gigaspora</taxon>
    </lineage>
</organism>
<keyword evidence="2" id="KW-0378">Hydrolase</keyword>
<dbReference type="InterPro" id="IPR029052">
    <property type="entry name" value="Metallo-depent_PP-like"/>
</dbReference>
<keyword evidence="3" id="KW-1133">Transmembrane helix</keyword>
<dbReference type="OrthoDB" id="411211at2759"/>
<accession>A0A8H3X0Z6</accession>
<keyword evidence="3" id="KW-0812">Transmembrane</keyword>
<evidence type="ECO:0000256" key="3">
    <source>
        <dbReference type="SAM" id="Phobius"/>
    </source>
</evidence>
<dbReference type="PANTHER" id="PTHR10161">
    <property type="entry name" value="TARTRATE-RESISTANT ACID PHOSPHATASE TYPE 5"/>
    <property type="match status" value="1"/>
</dbReference>
<keyword evidence="1" id="KW-0732">Signal</keyword>
<dbReference type="Pfam" id="PF00149">
    <property type="entry name" value="Metallophos"/>
    <property type="match status" value="1"/>
</dbReference>
<dbReference type="PANTHER" id="PTHR10161:SF14">
    <property type="entry name" value="TARTRATE-RESISTANT ACID PHOSPHATASE TYPE 5"/>
    <property type="match status" value="1"/>
</dbReference>
<sequence>MLRAPLMFISLMTIYMSVATFLVIGLSSIFKNSLITNAFVQVNTSITYPEVNASITTPYPKVFEETYADSILDFIVLGDWGFNRKGTGEKHGDQVHVAFAMDSWAKRYNTNFIINVGVYTTKIKATRKKACPRTKDPTATRIPGAYYSFYKNSKSDHQGVENVDDPKWKTNWIDVYKGKLSEIPWYSVAGNHDWYNNVTAQVDYYWSKNNRFFLPSLFYVRISVFGPEKTKVAWLHIDTNIFYYKYEDLTNKNLLKSNLQNFDVHTSKAIESKLKWIEENLALQKDAKWIFVVGHHPLIGDCVKYQHMSRLLSLFEMYRVTAYFAGHTHVLEYQYPKPSSPVAIFTSGAGSRSSGGCSGKDWGMPVGTLGFLHVKIESNSDEMSFEFVDATTYKAKVVFQGKVNSTSIWYPKKAK</sequence>